<protein>
    <submittedName>
        <fullName evidence="2">Uncharacterized protein</fullName>
    </submittedName>
</protein>
<keyword evidence="3" id="KW-1185">Reference proteome</keyword>
<organism evidence="2 3">
    <name type="scientific">Salix purpurea</name>
    <name type="common">Purple osier willow</name>
    <dbReference type="NCBI Taxonomy" id="77065"/>
    <lineage>
        <taxon>Eukaryota</taxon>
        <taxon>Viridiplantae</taxon>
        <taxon>Streptophyta</taxon>
        <taxon>Embryophyta</taxon>
        <taxon>Tracheophyta</taxon>
        <taxon>Spermatophyta</taxon>
        <taxon>Magnoliopsida</taxon>
        <taxon>eudicotyledons</taxon>
        <taxon>Gunneridae</taxon>
        <taxon>Pentapetalae</taxon>
        <taxon>rosids</taxon>
        <taxon>fabids</taxon>
        <taxon>Malpighiales</taxon>
        <taxon>Salicaceae</taxon>
        <taxon>Saliceae</taxon>
        <taxon>Salix</taxon>
    </lineage>
</organism>
<proteinExistence type="predicted"/>
<evidence type="ECO:0000313" key="3">
    <source>
        <dbReference type="Proteomes" id="UP001151532"/>
    </source>
</evidence>
<feature type="region of interest" description="Disordered" evidence="1">
    <location>
        <begin position="1"/>
        <end position="25"/>
    </location>
</feature>
<accession>A0A9Q0V8H9</accession>
<comment type="caution">
    <text evidence="2">The sequence shown here is derived from an EMBL/GenBank/DDBJ whole genome shotgun (WGS) entry which is preliminary data.</text>
</comment>
<name>A0A9Q0V8H9_SALPP</name>
<sequence>MKCYSEHPRLIPQRGREGGRSSPEFSEEFQGGVFLVVAMESLLGPRISRISRFHQGAWLRRFSECRDEISGGLRRRRRGGLGLGGIKSREGHSFVPHSLIMIGLRRLSGINDMGVKKRGVKRGRTKKKGD</sequence>
<dbReference type="OrthoDB" id="10461530at2759"/>
<dbReference type="AlphaFoldDB" id="A0A9Q0V8H9"/>
<reference evidence="2" key="2">
    <citation type="journal article" date="2023" name="Int. J. Mol. Sci.">
        <title>De Novo Assembly and Annotation of 11 Diverse Shrub Willow (Salix) Genomes Reveals Novel Gene Organization in Sex-Linked Regions.</title>
        <authorList>
            <person name="Hyden B."/>
            <person name="Feng K."/>
            <person name="Yates T.B."/>
            <person name="Jawdy S."/>
            <person name="Cereghino C."/>
            <person name="Smart L.B."/>
            <person name="Muchero W."/>
        </authorList>
    </citation>
    <scope>NUCLEOTIDE SEQUENCE</scope>
    <source>
        <tissue evidence="2">Shoot tip</tissue>
    </source>
</reference>
<reference evidence="2" key="1">
    <citation type="submission" date="2022-11" db="EMBL/GenBank/DDBJ databases">
        <authorList>
            <person name="Hyden B.L."/>
            <person name="Feng K."/>
            <person name="Yates T."/>
            <person name="Jawdy S."/>
            <person name="Smart L.B."/>
            <person name="Muchero W."/>
        </authorList>
    </citation>
    <scope>NUCLEOTIDE SEQUENCE</scope>
    <source>
        <tissue evidence="2">Shoot tip</tissue>
    </source>
</reference>
<evidence type="ECO:0000256" key="1">
    <source>
        <dbReference type="SAM" id="MobiDB-lite"/>
    </source>
</evidence>
<dbReference type="EMBL" id="JAPFFK010000009">
    <property type="protein sequence ID" value="KAJ6743927.1"/>
    <property type="molecule type" value="Genomic_DNA"/>
</dbReference>
<dbReference type="Proteomes" id="UP001151532">
    <property type="component" value="Chromosome 19"/>
</dbReference>
<gene>
    <name evidence="2" type="ORF">OIU79_030272</name>
</gene>
<evidence type="ECO:0000313" key="2">
    <source>
        <dbReference type="EMBL" id="KAJ6743927.1"/>
    </source>
</evidence>
<feature type="compositionally biased region" description="Basic and acidic residues" evidence="1">
    <location>
        <begin position="1"/>
        <end position="19"/>
    </location>
</feature>